<dbReference type="SUPFAM" id="SSF55945">
    <property type="entry name" value="TATA-box binding protein-like"/>
    <property type="match status" value="1"/>
</dbReference>
<sequence length="281" mass="31525">MKYTADHVKDFNLDHIFDCGQCFRWERQEDGSYTGTAMGKAVNMAFERGVLTIDNCTPEDYESIWRPYLDMDRDYGAIKAELSEADPTIKGACDYGYGIRILRQDFWESVVSFIISQNNNIPRIKGCIEALCAAFGERIGEYGGKEYFSIPSPEKLASLTGGDLAPIRLGYRAPYLVKAAAQFIEEGGPDAVQTRLTAAEDPIGQLQKFCGIGPKVASCISLFGLGRTDAFPIDVWMRRVMNRLYGIEEKDMKSMASYAAEHFGKYGGIAQQYLFYYIRSL</sequence>
<dbReference type="Gene3D" id="1.10.340.30">
    <property type="entry name" value="Hypothetical protein, domain 2"/>
    <property type="match status" value="1"/>
</dbReference>
<name>A0A9D1L8P2_9FIRM</name>
<evidence type="ECO:0000256" key="3">
    <source>
        <dbReference type="ARBA" id="ARBA00022763"/>
    </source>
</evidence>
<dbReference type="Pfam" id="PF07934">
    <property type="entry name" value="OGG_N"/>
    <property type="match status" value="1"/>
</dbReference>
<proteinExistence type="inferred from homology"/>
<evidence type="ECO:0000256" key="8">
    <source>
        <dbReference type="ARBA" id="ARBA00023295"/>
    </source>
</evidence>
<reference evidence="11" key="1">
    <citation type="submission" date="2020-10" db="EMBL/GenBank/DDBJ databases">
        <authorList>
            <person name="Gilroy R."/>
        </authorList>
    </citation>
    <scope>NUCLEOTIDE SEQUENCE</scope>
    <source>
        <strain evidence="11">11300</strain>
    </source>
</reference>
<dbReference type="AlphaFoldDB" id="A0A9D1L8P2"/>
<reference evidence="11" key="2">
    <citation type="journal article" date="2021" name="PeerJ">
        <title>Extensive microbial diversity within the chicken gut microbiome revealed by metagenomics and culture.</title>
        <authorList>
            <person name="Gilroy R."/>
            <person name="Ravi A."/>
            <person name="Getino M."/>
            <person name="Pursley I."/>
            <person name="Horton D.L."/>
            <person name="Alikhan N.F."/>
            <person name="Baker D."/>
            <person name="Gharbi K."/>
            <person name="Hall N."/>
            <person name="Watson M."/>
            <person name="Adriaenssens E.M."/>
            <person name="Foster-Nyarko E."/>
            <person name="Jarju S."/>
            <person name="Secka A."/>
            <person name="Antonio M."/>
            <person name="Oren A."/>
            <person name="Chaudhuri R.R."/>
            <person name="La Ragione R."/>
            <person name="Hildebrand F."/>
            <person name="Pallen M.J."/>
        </authorList>
    </citation>
    <scope>NUCLEOTIDE SEQUENCE</scope>
    <source>
        <strain evidence="11">11300</strain>
    </source>
</reference>
<evidence type="ECO:0000256" key="5">
    <source>
        <dbReference type="ARBA" id="ARBA00023204"/>
    </source>
</evidence>
<dbReference type="Gene3D" id="3.30.310.260">
    <property type="match status" value="1"/>
</dbReference>
<dbReference type="InterPro" id="IPR052054">
    <property type="entry name" value="Oxidative_DNA_repair_enzyme"/>
</dbReference>
<evidence type="ECO:0000313" key="12">
    <source>
        <dbReference type="Proteomes" id="UP000824091"/>
    </source>
</evidence>
<dbReference type="EMBL" id="DVMO01000116">
    <property type="protein sequence ID" value="HIU28265.1"/>
    <property type="molecule type" value="Genomic_DNA"/>
</dbReference>
<organism evidence="11 12">
    <name type="scientific">Candidatus Fimisoma avicola</name>
    <dbReference type="NCBI Taxonomy" id="2840826"/>
    <lineage>
        <taxon>Bacteria</taxon>
        <taxon>Bacillati</taxon>
        <taxon>Bacillota</taxon>
        <taxon>Clostridia</taxon>
        <taxon>Eubacteriales</taxon>
        <taxon>Candidatus Fimisoma</taxon>
    </lineage>
</organism>
<protein>
    <recommendedName>
        <fullName evidence="2">DNA-(apurinic or apyrimidinic site) lyase</fullName>
        <ecNumber evidence="2">4.2.99.18</ecNumber>
    </recommendedName>
</protein>
<evidence type="ECO:0000259" key="10">
    <source>
        <dbReference type="SMART" id="SM00478"/>
    </source>
</evidence>
<dbReference type="CDD" id="cd00056">
    <property type="entry name" value="ENDO3c"/>
    <property type="match status" value="1"/>
</dbReference>
<dbReference type="SUPFAM" id="SSF48150">
    <property type="entry name" value="DNA-glycosylase"/>
    <property type="match status" value="1"/>
</dbReference>
<keyword evidence="3" id="KW-0227">DNA damage</keyword>
<keyword evidence="7" id="KW-0511">Multifunctional enzyme</keyword>
<evidence type="ECO:0000256" key="1">
    <source>
        <dbReference type="ARBA" id="ARBA00010679"/>
    </source>
</evidence>
<keyword evidence="4" id="KW-0378">Hydrolase</keyword>
<evidence type="ECO:0000256" key="6">
    <source>
        <dbReference type="ARBA" id="ARBA00023239"/>
    </source>
</evidence>
<dbReference type="GO" id="GO:0006289">
    <property type="term" value="P:nucleotide-excision repair"/>
    <property type="evidence" value="ECO:0007669"/>
    <property type="project" value="InterPro"/>
</dbReference>
<keyword evidence="5" id="KW-0234">DNA repair</keyword>
<evidence type="ECO:0000256" key="7">
    <source>
        <dbReference type="ARBA" id="ARBA00023268"/>
    </source>
</evidence>
<comment type="caution">
    <text evidence="11">The sequence shown here is derived from an EMBL/GenBank/DDBJ whole genome shotgun (WGS) entry which is preliminary data.</text>
</comment>
<keyword evidence="8" id="KW-0326">Glycosidase</keyword>
<dbReference type="GO" id="GO:0006284">
    <property type="term" value="P:base-excision repair"/>
    <property type="evidence" value="ECO:0007669"/>
    <property type="project" value="InterPro"/>
</dbReference>
<dbReference type="SMART" id="SM00478">
    <property type="entry name" value="ENDO3c"/>
    <property type="match status" value="1"/>
</dbReference>
<dbReference type="EC" id="4.2.99.18" evidence="2"/>
<evidence type="ECO:0000256" key="9">
    <source>
        <dbReference type="ARBA" id="ARBA00044632"/>
    </source>
</evidence>
<dbReference type="InterPro" id="IPR003265">
    <property type="entry name" value="HhH-GPD_domain"/>
</dbReference>
<dbReference type="Proteomes" id="UP000824091">
    <property type="component" value="Unassembled WGS sequence"/>
</dbReference>
<dbReference type="InterPro" id="IPR023170">
    <property type="entry name" value="HhH_base_excis_C"/>
</dbReference>
<evidence type="ECO:0000313" key="11">
    <source>
        <dbReference type="EMBL" id="HIU28265.1"/>
    </source>
</evidence>
<feature type="domain" description="HhH-GPD" evidence="10">
    <location>
        <begin position="115"/>
        <end position="279"/>
    </location>
</feature>
<accession>A0A9D1L8P2</accession>
<gene>
    <name evidence="11" type="ORF">IAD16_07800</name>
</gene>
<comment type="similarity">
    <text evidence="1">Belongs to the type-1 OGG1 family.</text>
</comment>
<keyword evidence="6" id="KW-0456">Lyase</keyword>
<dbReference type="GO" id="GO:0003684">
    <property type="term" value="F:damaged DNA binding"/>
    <property type="evidence" value="ECO:0007669"/>
    <property type="project" value="InterPro"/>
</dbReference>
<evidence type="ECO:0000256" key="2">
    <source>
        <dbReference type="ARBA" id="ARBA00012720"/>
    </source>
</evidence>
<dbReference type="PANTHER" id="PTHR10242:SF2">
    <property type="entry name" value="N-GLYCOSYLASE_DNA LYASE"/>
    <property type="match status" value="1"/>
</dbReference>
<dbReference type="InterPro" id="IPR011257">
    <property type="entry name" value="DNA_glycosylase"/>
</dbReference>
<dbReference type="GO" id="GO:0008534">
    <property type="term" value="F:oxidized purine nucleobase lesion DNA N-glycosylase activity"/>
    <property type="evidence" value="ECO:0007669"/>
    <property type="project" value="InterPro"/>
</dbReference>
<dbReference type="Gene3D" id="1.10.1670.10">
    <property type="entry name" value="Helix-hairpin-Helix base-excision DNA repair enzymes (C-terminal)"/>
    <property type="match status" value="1"/>
</dbReference>
<evidence type="ECO:0000256" key="4">
    <source>
        <dbReference type="ARBA" id="ARBA00022801"/>
    </source>
</evidence>
<comment type="catalytic activity">
    <reaction evidence="9">
        <text>2'-deoxyribonucleotide-(2'-deoxyribose 5'-phosphate)-2'-deoxyribonucleotide-DNA = a 3'-end 2'-deoxyribonucleotide-(2,3-dehydro-2,3-deoxyribose 5'-phosphate)-DNA + a 5'-end 5'-phospho-2'-deoxyribonucleoside-DNA + H(+)</text>
        <dbReference type="Rhea" id="RHEA:66592"/>
        <dbReference type="Rhea" id="RHEA-COMP:13180"/>
        <dbReference type="Rhea" id="RHEA-COMP:16897"/>
        <dbReference type="Rhea" id="RHEA-COMP:17067"/>
        <dbReference type="ChEBI" id="CHEBI:15378"/>
        <dbReference type="ChEBI" id="CHEBI:136412"/>
        <dbReference type="ChEBI" id="CHEBI:157695"/>
        <dbReference type="ChEBI" id="CHEBI:167181"/>
        <dbReference type="EC" id="4.2.99.18"/>
    </reaction>
</comment>
<dbReference type="PANTHER" id="PTHR10242">
    <property type="entry name" value="8-OXOGUANINE DNA GLYCOSYLASE"/>
    <property type="match status" value="1"/>
</dbReference>
<dbReference type="GO" id="GO:0140078">
    <property type="term" value="F:class I DNA-(apurinic or apyrimidinic site) endonuclease activity"/>
    <property type="evidence" value="ECO:0007669"/>
    <property type="project" value="UniProtKB-EC"/>
</dbReference>
<dbReference type="InterPro" id="IPR012904">
    <property type="entry name" value="OGG_N"/>
</dbReference>
<dbReference type="Pfam" id="PF00730">
    <property type="entry name" value="HhH-GPD"/>
    <property type="match status" value="1"/>
</dbReference>